<comment type="similarity">
    <text evidence="3 4">Belongs to the RlpA family.</text>
</comment>
<keyword evidence="8" id="KW-1185">Reference proteome</keyword>
<name>A0A3N1LNB3_9PROT</name>
<dbReference type="PANTHER" id="PTHR34183">
    <property type="entry name" value="ENDOLYTIC PEPTIDOGLYCAN TRANSGLYCOSYLASE RLPA"/>
    <property type="match status" value="1"/>
</dbReference>
<dbReference type="Gene3D" id="2.40.40.10">
    <property type="entry name" value="RlpA-like domain"/>
    <property type="match status" value="1"/>
</dbReference>
<comment type="function">
    <text evidence="3">Lytic transglycosylase with a strong preference for naked glycan strands that lack stem peptides.</text>
</comment>
<dbReference type="GO" id="GO:0071555">
    <property type="term" value="P:cell wall organization"/>
    <property type="evidence" value="ECO:0007669"/>
    <property type="project" value="UniProtKB-KW"/>
</dbReference>
<feature type="domain" description="RlpA-like protein double-psi beta-barrel" evidence="6">
    <location>
        <begin position="101"/>
        <end position="189"/>
    </location>
</feature>
<dbReference type="EMBL" id="RJKX01000014">
    <property type="protein sequence ID" value="ROP90705.1"/>
    <property type="molecule type" value="Genomic_DNA"/>
</dbReference>
<dbReference type="NCBIfam" id="TIGR00413">
    <property type="entry name" value="rlpA"/>
    <property type="match status" value="1"/>
</dbReference>
<evidence type="ECO:0000256" key="3">
    <source>
        <dbReference type="HAMAP-Rule" id="MF_02071"/>
    </source>
</evidence>
<evidence type="ECO:0000259" key="6">
    <source>
        <dbReference type="Pfam" id="PF03330"/>
    </source>
</evidence>
<feature type="signal peptide" evidence="3">
    <location>
        <begin position="1"/>
        <end position="28"/>
    </location>
</feature>
<organism evidence="7 8">
    <name type="scientific">Stella humosa</name>
    <dbReference type="NCBI Taxonomy" id="94"/>
    <lineage>
        <taxon>Bacteria</taxon>
        <taxon>Pseudomonadati</taxon>
        <taxon>Pseudomonadota</taxon>
        <taxon>Alphaproteobacteria</taxon>
        <taxon>Rhodospirillales</taxon>
        <taxon>Stellaceae</taxon>
        <taxon>Stella</taxon>
    </lineage>
</organism>
<feature type="chain" id="PRO_5018341706" description="Endolytic peptidoglycan transglycosylase RlpA" evidence="3">
    <location>
        <begin position="29"/>
        <end position="196"/>
    </location>
</feature>
<dbReference type="InterPro" id="IPR009009">
    <property type="entry name" value="RlpA-like_DPBB"/>
</dbReference>
<keyword evidence="3" id="KW-0732">Signal</keyword>
<evidence type="ECO:0000256" key="2">
    <source>
        <dbReference type="ARBA" id="ARBA00023316"/>
    </source>
</evidence>
<evidence type="ECO:0000256" key="4">
    <source>
        <dbReference type="RuleBase" id="RU003495"/>
    </source>
</evidence>
<evidence type="ECO:0000256" key="1">
    <source>
        <dbReference type="ARBA" id="ARBA00023239"/>
    </source>
</evidence>
<protein>
    <recommendedName>
        <fullName evidence="3">Endolytic peptidoglycan transglycosylase RlpA</fullName>
        <ecNumber evidence="3">4.2.2.-</ecNumber>
    </recommendedName>
</protein>
<dbReference type="InterPro" id="IPR034718">
    <property type="entry name" value="RlpA"/>
</dbReference>
<evidence type="ECO:0000313" key="7">
    <source>
        <dbReference type="EMBL" id="ROP90705.1"/>
    </source>
</evidence>
<dbReference type="Proteomes" id="UP000278222">
    <property type="component" value="Unassembled WGS sequence"/>
</dbReference>
<sequence length="196" mass="20740" precursor="true">MRVPIPPTALMAILLAALFVAGPVPVSAQVETQVAAVARPSSERVKLPQAKPSKPAKPSRIAKTSGKAKASKSAKAPKTLRSAHMDPGRPCGGADVAPYRQSGRAHYYGVRHHGQRTANGEEFDMGALTAAHLTLPFGTRVRVTNVSNGRSVVVRINDRHARRTPKIIDLSRGAADSLGFRRKGVTMVRLAAVCGG</sequence>
<keyword evidence="1 3" id="KW-0456">Lyase</keyword>
<dbReference type="InterPro" id="IPR012997">
    <property type="entry name" value="RplA"/>
</dbReference>
<accession>A0A3N1LNB3</accession>
<evidence type="ECO:0000256" key="5">
    <source>
        <dbReference type="SAM" id="MobiDB-lite"/>
    </source>
</evidence>
<proteinExistence type="inferred from homology"/>
<reference evidence="7 8" key="1">
    <citation type="submission" date="2018-11" db="EMBL/GenBank/DDBJ databases">
        <title>Genomic Encyclopedia of Type Strains, Phase IV (KMG-IV): sequencing the most valuable type-strain genomes for metagenomic binning, comparative biology and taxonomic classification.</title>
        <authorList>
            <person name="Goeker M."/>
        </authorList>
    </citation>
    <scope>NUCLEOTIDE SEQUENCE [LARGE SCALE GENOMIC DNA]</scope>
    <source>
        <strain evidence="7 8">DSM 5900</strain>
    </source>
</reference>
<dbReference type="CDD" id="cd22268">
    <property type="entry name" value="DPBB_RlpA-like"/>
    <property type="match status" value="1"/>
</dbReference>
<keyword evidence="7" id="KW-0449">Lipoprotein</keyword>
<dbReference type="EC" id="4.2.2.-" evidence="3"/>
<comment type="caution">
    <text evidence="7">The sequence shown here is derived from an EMBL/GenBank/DDBJ whole genome shotgun (WGS) entry which is preliminary data.</text>
</comment>
<feature type="compositionally biased region" description="Low complexity" evidence="5">
    <location>
        <begin position="50"/>
        <end position="76"/>
    </location>
</feature>
<dbReference type="AlphaFoldDB" id="A0A3N1LNB3"/>
<dbReference type="InterPro" id="IPR036908">
    <property type="entry name" value="RlpA-like_sf"/>
</dbReference>
<dbReference type="PANTHER" id="PTHR34183:SF8">
    <property type="entry name" value="ENDOLYTIC PEPTIDOGLYCAN TRANSGLYCOSYLASE RLPA-RELATED"/>
    <property type="match status" value="1"/>
</dbReference>
<gene>
    <name evidence="3" type="primary">rlpA</name>
    <name evidence="7" type="ORF">EDC65_2561</name>
</gene>
<dbReference type="GO" id="GO:0000270">
    <property type="term" value="P:peptidoglycan metabolic process"/>
    <property type="evidence" value="ECO:0007669"/>
    <property type="project" value="UniProtKB-UniRule"/>
</dbReference>
<dbReference type="HAMAP" id="MF_02071">
    <property type="entry name" value="RlpA"/>
    <property type="match status" value="1"/>
</dbReference>
<evidence type="ECO:0000313" key="8">
    <source>
        <dbReference type="Proteomes" id="UP000278222"/>
    </source>
</evidence>
<dbReference type="Pfam" id="PF03330">
    <property type="entry name" value="DPBB_1"/>
    <property type="match status" value="1"/>
</dbReference>
<feature type="region of interest" description="Disordered" evidence="5">
    <location>
        <begin position="41"/>
        <end position="97"/>
    </location>
</feature>
<dbReference type="GO" id="GO:0008932">
    <property type="term" value="F:lytic endotransglycosylase activity"/>
    <property type="evidence" value="ECO:0007669"/>
    <property type="project" value="UniProtKB-UniRule"/>
</dbReference>
<keyword evidence="2 3" id="KW-0961">Cell wall biogenesis/degradation</keyword>
<dbReference type="SUPFAM" id="SSF50685">
    <property type="entry name" value="Barwin-like endoglucanases"/>
    <property type="match status" value="1"/>
</dbReference>